<feature type="compositionally biased region" description="Basic and acidic residues" evidence="5">
    <location>
        <begin position="1"/>
        <end position="13"/>
    </location>
</feature>
<keyword evidence="2 6" id="KW-0812">Transmembrane</keyword>
<comment type="subcellular location">
    <subcellularLocation>
        <location evidence="1">Membrane</location>
        <topology evidence="1">Multi-pass membrane protein</topology>
    </subcellularLocation>
</comment>
<dbReference type="Pfam" id="PF07690">
    <property type="entry name" value="MFS_1"/>
    <property type="match status" value="2"/>
</dbReference>
<dbReference type="RefSeq" id="XP_070917051.1">
    <property type="nucleotide sequence ID" value="XM_071060950.1"/>
</dbReference>
<evidence type="ECO:0000256" key="2">
    <source>
        <dbReference type="ARBA" id="ARBA00022692"/>
    </source>
</evidence>
<evidence type="ECO:0000256" key="4">
    <source>
        <dbReference type="ARBA" id="ARBA00023136"/>
    </source>
</evidence>
<dbReference type="PROSITE" id="PS50850">
    <property type="entry name" value="MFS"/>
    <property type="match status" value="1"/>
</dbReference>
<feature type="transmembrane region" description="Helical" evidence="6">
    <location>
        <begin position="145"/>
        <end position="165"/>
    </location>
</feature>
<feature type="transmembrane region" description="Helical" evidence="6">
    <location>
        <begin position="449"/>
        <end position="471"/>
    </location>
</feature>
<dbReference type="InterPro" id="IPR005829">
    <property type="entry name" value="Sugar_transporter_CS"/>
</dbReference>
<feature type="transmembrane region" description="Helical" evidence="6">
    <location>
        <begin position="274"/>
        <end position="295"/>
    </location>
</feature>
<dbReference type="Gene3D" id="1.20.1720.10">
    <property type="entry name" value="Multidrug resistance protein D"/>
    <property type="match status" value="1"/>
</dbReference>
<dbReference type="Gene3D" id="1.20.1250.20">
    <property type="entry name" value="MFS general substrate transporter like domains"/>
    <property type="match status" value="1"/>
</dbReference>
<feature type="transmembrane region" description="Helical" evidence="6">
    <location>
        <begin position="492"/>
        <end position="512"/>
    </location>
</feature>
<keyword evidence="9" id="KW-1185">Reference proteome</keyword>
<dbReference type="Proteomes" id="UP001628179">
    <property type="component" value="Unassembled WGS sequence"/>
</dbReference>
<feature type="transmembrane region" description="Helical" evidence="6">
    <location>
        <begin position="389"/>
        <end position="407"/>
    </location>
</feature>
<proteinExistence type="predicted"/>
<dbReference type="GeneID" id="98176273"/>
<organism evidence="8 9">
    <name type="scientific">Madurella fahalii</name>
    <dbReference type="NCBI Taxonomy" id="1157608"/>
    <lineage>
        <taxon>Eukaryota</taxon>
        <taxon>Fungi</taxon>
        <taxon>Dikarya</taxon>
        <taxon>Ascomycota</taxon>
        <taxon>Pezizomycotina</taxon>
        <taxon>Sordariomycetes</taxon>
        <taxon>Sordariomycetidae</taxon>
        <taxon>Sordariales</taxon>
        <taxon>Sordariales incertae sedis</taxon>
        <taxon>Madurella</taxon>
    </lineage>
</organism>
<evidence type="ECO:0000313" key="9">
    <source>
        <dbReference type="Proteomes" id="UP001628179"/>
    </source>
</evidence>
<feature type="transmembrane region" description="Helical" evidence="6">
    <location>
        <begin position="76"/>
        <end position="104"/>
    </location>
</feature>
<dbReference type="PANTHER" id="PTHR23501:SF43">
    <property type="entry name" value="MULTIDRUG TRANSPORTER, PUTATIVE (AFU_ORTHOLOGUE AFUA_6G03040)-RELATED"/>
    <property type="match status" value="1"/>
</dbReference>
<feature type="region of interest" description="Disordered" evidence="5">
    <location>
        <begin position="1"/>
        <end position="25"/>
    </location>
</feature>
<dbReference type="SUPFAM" id="SSF103473">
    <property type="entry name" value="MFS general substrate transporter"/>
    <property type="match status" value="2"/>
</dbReference>
<keyword evidence="3 6" id="KW-1133">Transmembrane helix</keyword>
<feature type="transmembrane region" description="Helical" evidence="6">
    <location>
        <begin position="177"/>
        <end position="195"/>
    </location>
</feature>
<evidence type="ECO:0000256" key="6">
    <source>
        <dbReference type="SAM" id="Phobius"/>
    </source>
</evidence>
<feature type="transmembrane region" description="Helical" evidence="6">
    <location>
        <begin position="307"/>
        <end position="328"/>
    </location>
</feature>
<sequence>MALRVDMDSRHTGTEALGPGEKHLCHPGSTVENNNVEPKTSILAASVTPVPVTGDGDGSELWQNGQDRTYLSGVRFFMVAALIGILIFLVSAETNITVTALVAITNDLGGFNKTSWILSSYQLGFVAIIVISAKLSDIVGRKPVTASLILIFTIFSGGCAAAQTIEQLIVLRGLQGLGGGGCFTMSAILIIDFAPPEKYGKYVAHAGIAIALGTVLGPIIGAAISEGTTWRWIFLFNVPVGALTLGLVLFGMPKGFPHARQGPIQANRTTLQSLFTKLDVPGSLLLLSAVLSFTACFQEAGSRFPWASPYVIILLVASTVLWVALLLWERRVTNAIKPREPVLPWRFFTNRVMIGILVVILLVGGPMSVTTFQLPQRFQLVNGLSSLDSGLRLLPFGAMFPVGSMAGSTLSSKLRVPAIYLALVGSVFQVVSYALLSALSASLQVETKVYGYLILAGFGCGLTYTMVYIVVPFTVEKRDQAVGMAIANQFRTMGSAMFLAIATSVFNGYLGITGENAPAFVAVSGQQEEARRTLSEGYNRQMLVLCAISAAQIPPTLLLWKGKQIVPA</sequence>
<feature type="transmembrane region" description="Helical" evidence="6">
    <location>
        <begin position="230"/>
        <end position="253"/>
    </location>
</feature>
<dbReference type="EMBL" id="BAAFSV010000003">
    <property type="protein sequence ID" value="GAB1315320.1"/>
    <property type="molecule type" value="Genomic_DNA"/>
</dbReference>
<evidence type="ECO:0000256" key="1">
    <source>
        <dbReference type="ARBA" id="ARBA00004141"/>
    </source>
</evidence>
<dbReference type="InterPro" id="IPR020846">
    <property type="entry name" value="MFS_dom"/>
</dbReference>
<feature type="domain" description="Major facilitator superfamily (MFS) profile" evidence="7">
    <location>
        <begin position="79"/>
        <end position="564"/>
    </location>
</feature>
<dbReference type="PROSITE" id="PS00216">
    <property type="entry name" value="SUGAR_TRANSPORT_1"/>
    <property type="match status" value="1"/>
</dbReference>
<feature type="transmembrane region" description="Helical" evidence="6">
    <location>
        <begin position="419"/>
        <end position="443"/>
    </location>
</feature>
<evidence type="ECO:0000256" key="5">
    <source>
        <dbReference type="SAM" id="MobiDB-lite"/>
    </source>
</evidence>
<evidence type="ECO:0000259" key="7">
    <source>
        <dbReference type="PROSITE" id="PS50850"/>
    </source>
</evidence>
<feature type="transmembrane region" description="Helical" evidence="6">
    <location>
        <begin position="348"/>
        <end position="369"/>
    </location>
</feature>
<gene>
    <name evidence="8" type="ORF">MFIFM68171_05530</name>
</gene>
<protein>
    <recommendedName>
        <fullName evidence="7">Major facilitator superfamily (MFS) profile domain-containing protein</fullName>
    </recommendedName>
</protein>
<evidence type="ECO:0000313" key="8">
    <source>
        <dbReference type="EMBL" id="GAB1315320.1"/>
    </source>
</evidence>
<dbReference type="PANTHER" id="PTHR23501">
    <property type="entry name" value="MAJOR FACILITATOR SUPERFAMILY"/>
    <property type="match status" value="1"/>
</dbReference>
<feature type="transmembrane region" description="Helical" evidence="6">
    <location>
        <begin position="116"/>
        <end position="133"/>
    </location>
</feature>
<keyword evidence="4 6" id="KW-0472">Membrane</keyword>
<accession>A0ABQ0GC34</accession>
<feature type="transmembrane region" description="Helical" evidence="6">
    <location>
        <begin position="202"/>
        <end position="224"/>
    </location>
</feature>
<name>A0ABQ0GC34_9PEZI</name>
<comment type="caution">
    <text evidence="8">The sequence shown here is derived from an EMBL/GenBank/DDBJ whole genome shotgun (WGS) entry which is preliminary data.</text>
</comment>
<dbReference type="InterPro" id="IPR011701">
    <property type="entry name" value="MFS"/>
</dbReference>
<evidence type="ECO:0000256" key="3">
    <source>
        <dbReference type="ARBA" id="ARBA00022989"/>
    </source>
</evidence>
<dbReference type="InterPro" id="IPR036259">
    <property type="entry name" value="MFS_trans_sf"/>
</dbReference>
<reference evidence="8 9" key="1">
    <citation type="submission" date="2024-09" db="EMBL/GenBank/DDBJ databases">
        <title>Itraconazole resistance in Madurella fahalii resulting from another homologue of gene encoding cytochrome P450 14-alpha sterol demethylase (CYP51).</title>
        <authorList>
            <person name="Yoshioka I."/>
            <person name="Fahal A.H."/>
            <person name="Kaneko S."/>
            <person name="Yaguchi T."/>
        </authorList>
    </citation>
    <scope>NUCLEOTIDE SEQUENCE [LARGE SCALE GENOMIC DNA]</scope>
    <source>
        <strain evidence="8 9">IFM 68171</strain>
    </source>
</reference>